<feature type="region of interest" description="Disordered" evidence="1">
    <location>
        <begin position="176"/>
        <end position="201"/>
    </location>
</feature>
<name>A0A9Q3CJG3_9BASI</name>
<dbReference type="PROSITE" id="PS50181">
    <property type="entry name" value="FBOX"/>
    <property type="match status" value="1"/>
</dbReference>
<dbReference type="PANTHER" id="PTHR12100">
    <property type="entry name" value="SEC10"/>
    <property type="match status" value="1"/>
</dbReference>
<dbReference type="GO" id="GO:0006893">
    <property type="term" value="P:Golgi to plasma membrane transport"/>
    <property type="evidence" value="ECO:0007669"/>
    <property type="project" value="TreeGrafter"/>
</dbReference>
<evidence type="ECO:0000259" key="2">
    <source>
        <dbReference type="PROSITE" id="PS50181"/>
    </source>
</evidence>
<comment type="caution">
    <text evidence="3">The sequence shown here is derived from an EMBL/GenBank/DDBJ whole genome shotgun (WGS) entry which is preliminary data.</text>
</comment>
<dbReference type="InterPro" id="IPR001810">
    <property type="entry name" value="F-box_dom"/>
</dbReference>
<dbReference type="SUPFAM" id="SSF81383">
    <property type="entry name" value="F-box domain"/>
    <property type="match status" value="1"/>
</dbReference>
<evidence type="ECO:0000313" key="4">
    <source>
        <dbReference type="Proteomes" id="UP000765509"/>
    </source>
</evidence>
<evidence type="ECO:0000256" key="1">
    <source>
        <dbReference type="SAM" id="MobiDB-lite"/>
    </source>
</evidence>
<dbReference type="Gene3D" id="1.20.1280.50">
    <property type="match status" value="1"/>
</dbReference>
<dbReference type="GO" id="GO:0000145">
    <property type="term" value="C:exocyst"/>
    <property type="evidence" value="ECO:0007669"/>
    <property type="project" value="TreeGrafter"/>
</dbReference>
<dbReference type="OrthoDB" id="5554140at2759"/>
<organism evidence="3 4">
    <name type="scientific">Austropuccinia psidii MF-1</name>
    <dbReference type="NCBI Taxonomy" id="1389203"/>
    <lineage>
        <taxon>Eukaryota</taxon>
        <taxon>Fungi</taxon>
        <taxon>Dikarya</taxon>
        <taxon>Basidiomycota</taxon>
        <taxon>Pucciniomycotina</taxon>
        <taxon>Pucciniomycetes</taxon>
        <taxon>Pucciniales</taxon>
        <taxon>Sphaerophragmiaceae</taxon>
        <taxon>Austropuccinia</taxon>
    </lineage>
</organism>
<gene>
    <name evidence="3" type="ORF">O181_024743</name>
</gene>
<dbReference type="Proteomes" id="UP000765509">
    <property type="component" value="Unassembled WGS sequence"/>
</dbReference>
<dbReference type="InterPro" id="IPR048627">
    <property type="entry name" value="Sec10_HB"/>
</dbReference>
<feature type="domain" description="F-box" evidence="2">
    <location>
        <begin position="49"/>
        <end position="95"/>
    </location>
</feature>
<reference evidence="3" key="1">
    <citation type="submission" date="2021-03" db="EMBL/GenBank/DDBJ databases">
        <title>Draft genome sequence of rust myrtle Austropuccinia psidii MF-1, a brazilian biotype.</title>
        <authorList>
            <person name="Quecine M.C."/>
            <person name="Pachon D.M.R."/>
            <person name="Bonatelli M.L."/>
            <person name="Correr F.H."/>
            <person name="Franceschini L.M."/>
            <person name="Leite T.F."/>
            <person name="Margarido G.R.A."/>
            <person name="Almeida C.A."/>
            <person name="Ferrarezi J.A."/>
            <person name="Labate C.A."/>
        </authorList>
    </citation>
    <scope>NUCLEOTIDE SEQUENCE</scope>
    <source>
        <strain evidence="3">MF-1</strain>
    </source>
</reference>
<dbReference type="Pfam" id="PF07393">
    <property type="entry name" value="Sec10_HB"/>
    <property type="match status" value="1"/>
</dbReference>
<dbReference type="AlphaFoldDB" id="A0A9Q3CJG3"/>
<dbReference type="EMBL" id="AVOT02007973">
    <property type="protein sequence ID" value="MBW0485028.1"/>
    <property type="molecule type" value="Genomic_DNA"/>
</dbReference>
<feature type="compositionally biased region" description="Low complexity" evidence="1">
    <location>
        <begin position="181"/>
        <end position="198"/>
    </location>
</feature>
<accession>A0A9Q3CJG3</accession>
<dbReference type="InterPro" id="IPR036047">
    <property type="entry name" value="F-box-like_dom_sf"/>
</dbReference>
<dbReference type="GO" id="GO:0006887">
    <property type="term" value="P:exocytosis"/>
    <property type="evidence" value="ECO:0007669"/>
    <property type="project" value="TreeGrafter"/>
</dbReference>
<keyword evidence="4" id="KW-1185">Reference proteome</keyword>
<dbReference type="Pfam" id="PF12937">
    <property type="entry name" value="F-box-like"/>
    <property type="match status" value="1"/>
</dbReference>
<proteinExistence type="predicted"/>
<dbReference type="InterPro" id="IPR009976">
    <property type="entry name" value="Sec10-like"/>
</dbReference>
<sequence length="1003" mass="114627">MDKLFYSNHSKSKINPIAGFRAQHHNYHQNLLKSSNINLKTSIYSNITSQLFYRLPHQAIRKILIYSSPDQIPILARVCRRFNNFSQDEQVWKSKLDWLDYKGPLIPSNTAHDSFENSHSTNKDILDKESDDNFGDFVMGSSDTILSSNSSSLQIHKSKSKIDPFDLNQLKLVPTHHHSNSKNSNFSSINSNSLKSKSQPNSNLLLPTTQFQTSRELFFHYFNSLLPYLHSLLSQASDSLLFTDSNLTILHRAQLISTLKRLLFNPFLAPSKYYSNPNLIKNLQNATDLFQNDLLSQFDRYDQEHDEIGMKSIAHVIWQLGRDSNSARHNLIQAFIEKREIFYDTRFNPLDNLVKSEAPNGQIADGMDFAPMETYIRHVLESIEHEGSLIARIFPPKPPTLLFFIEKIASEVLYEYITPLLSSTQSLPHPLFLLTAVAIYSQLRRVVDTTMSIKPINPNISFEQVQNVIHQMFEIYLDDYLQEEVHWVKTALEGICLEWDTIGNQNIHLSQIESVPNGFLSSTNPALMKKNILSSFKSALLLPVSVVPKTVMYSFNAISTAGVGAFNTMTNGLVIPKNATDNYPSSTGYKDAQFLTNGSVLGNELESWLDDAEDDMTSNLHAESKSSILPNQSFDLSNLDNENDPCHESLDSDKPSQSHLGLFLSIDTSLKLISTNRESLKRVESFKHYTGKFKVKVKDTLEEVFIILLQTLGQKHFQVAFDKAFQQMSKHKTKQSLLHQSNAKLMNSKTAMAPLVDFFELVHLADTIQQMVEVYFDQEMSQYIDRTDFLNMVVREKRGFESNLDDCVAKGLNLGVDLLMDQIESLMIEHHSPLDFCPTESSHKNQIANLEPTLACRNVISCLDRHCQMLKGNTDKKIMEVFYQEVGLRLHGILCKHLKRSIISIEGGVQLISDLNQYHQFISNFNQPDIITYFASLKTVGNLFIIDSIKDLSQLIKDIHLFNGVLNSEDLYEFLKRRTDWKRIEKQIEREIYGFGREDCILN</sequence>
<evidence type="ECO:0000313" key="3">
    <source>
        <dbReference type="EMBL" id="MBW0485028.1"/>
    </source>
</evidence>
<protein>
    <recommendedName>
        <fullName evidence="2">F-box domain-containing protein</fullName>
    </recommendedName>
</protein>
<dbReference type="PANTHER" id="PTHR12100:SF1">
    <property type="entry name" value="RECYCLIN-1"/>
    <property type="match status" value="1"/>
</dbReference>